<protein>
    <submittedName>
        <fullName evidence="3">RcnB family protein</fullName>
    </submittedName>
</protein>
<feature type="signal peptide" evidence="2">
    <location>
        <begin position="1"/>
        <end position="22"/>
    </location>
</feature>
<evidence type="ECO:0000256" key="1">
    <source>
        <dbReference type="SAM" id="MobiDB-lite"/>
    </source>
</evidence>
<dbReference type="EMBL" id="JBHUFC010000002">
    <property type="protein sequence ID" value="MFD1787135.1"/>
    <property type="molecule type" value="Genomic_DNA"/>
</dbReference>
<feature type="compositionally biased region" description="Basic and acidic residues" evidence="1">
    <location>
        <begin position="124"/>
        <end position="155"/>
    </location>
</feature>
<reference evidence="4" key="1">
    <citation type="journal article" date="2019" name="Int. J. Syst. Evol. Microbiol.">
        <title>The Global Catalogue of Microorganisms (GCM) 10K type strain sequencing project: providing services to taxonomists for standard genome sequencing and annotation.</title>
        <authorList>
            <consortium name="The Broad Institute Genomics Platform"/>
            <consortium name="The Broad Institute Genome Sequencing Center for Infectious Disease"/>
            <person name="Wu L."/>
            <person name="Ma J."/>
        </authorList>
    </citation>
    <scope>NUCLEOTIDE SEQUENCE [LARGE SCALE GENOMIC DNA]</scope>
    <source>
        <strain evidence="4">Q85</strain>
    </source>
</reference>
<dbReference type="Gene3D" id="3.10.450.160">
    <property type="entry name" value="inner membrane protein cigr"/>
    <property type="match status" value="1"/>
</dbReference>
<feature type="region of interest" description="Disordered" evidence="1">
    <location>
        <begin position="23"/>
        <end position="181"/>
    </location>
</feature>
<accession>A0ABW4NCU3</accession>
<comment type="caution">
    <text evidence="3">The sequence shown here is derived from an EMBL/GenBank/DDBJ whole genome shotgun (WGS) entry which is preliminary data.</text>
</comment>
<evidence type="ECO:0000313" key="4">
    <source>
        <dbReference type="Proteomes" id="UP001597283"/>
    </source>
</evidence>
<dbReference type="Proteomes" id="UP001597283">
    <property type="component" value="Unassembled WGS sequence"/>
</dbReference>
<dbReference type="InterPro" id="IPR024572">
    <property type="entry name" value="RcnB"/>
</dbReference>
<keyword evidence="4" id="KW-1185">Reference proteome</keyword>
<gene>
    <name evidence="3" type="ORF">ACFSC3_06095</name>
</gene>
<dbReference type="Pfam" id="PF11776">
    <property type="entry name" value="RcnB"/>
    <property type="match status" value="1"/>
</dbReference>
<evidence type="ECO:0000313" key="3">
    <source>
        <dbReference type="EMBL" id="MFD1787135.1"/>
    </source>
</evidence>
<name>A0ABW4NCU3_9SPHN</name>
<feature type="chain" id="PRO_5047462707" evidence="2">
    <location>
        <begin position="23"/>
        <end position="316"/>
    </location>
</feature>
<proteinExistence type="predicted"/>
<evidence type="ECO:0000256" key="2">
    <source>
        <dbReference type="SAM" id="SignalP"/>
    </source>
</evidence>
<sequence>MKKFILSALVAATALSPVLASAQEWQGRRGGPGRGDGAPQADRPAPPPRPERSMDSFQRPDRPERGQAGGFDREAFRAQREAARQQAQANGQTGVRDALRAQREAARAQAQAQGQVQAPGQNRDWNRDREAFRQDRRDDRQDFRQERREDRRDLANGRVTQDQFRRDRQDDRRDFRDERRDDRRDFARDQRRGDWNRGNGWNQGNHDWNRGGQRWSRDWRNDRRYDWQGWRGNNRQAYRLPRYFAPRGYNYGYQRFGIGVTLGSILFSQNYWINDPWDYRLPPAYGPYRWVRYYNDAILVDIDTGEVVDVIYDIFW</sequence>
<feature type="compositionally biased region" description="Basic and acidic residues" evidence="1">
    <location>
        <begin position="97"/>
        <end position="106"/>
    </location>
</feature>
<organism evidence="3 4">
    <name type="scientific">Sphingomonas floccifaciens</name>
    <dbReference type="NCBI Taxonomy" id="1844115"/>
    <lineage>
        <taxon>Bacteria</taxon>
        <taxon>Pseudomonadati</taxon>
        <taxon>Pseudomonadota</taxon>
        <taxon>Alphaproteobacteria</taxon>
        <taxon>Sphingomonadales</taxon>
        <taxon>Sphingomonadaceae</taxon>
        <taxon>Sphingomonas</taxon>
    </lineage>
</organism>
<dbReference type="RefSeq" id="WP_380939503.1">
    <property type="nucleotide sequence ID" value="NZ_JBHUFC010000002.1"/>
</dbReference>
<feature type="compositionally biased region" description="Low complexity" evidence="1">
    <location>
        <begin position="107"/>
        <end position="118"/>
    </location>
</feature>
<feature type="compositionally biased region" description="Basic and acidic residues" evidence="1">
    <location>
        <begin position="49"/>
        <end position="83"/>
    </location>
</feature>
<keyword evidence="2" id="KW-0732">Signal</keyword>
<feature type="compositionally biased region" description="Basic and acidic residues" evidence="1">
    <location>
        <begin position="163"/>
        <end position="181"/>
    </location>
</feature>